<accession>A0A4U0WMQ4</accession>
<protein>
    <submittedName>
        <fullName evidence="2">Uncharacterized protein</fullName>
    </submittedName>
</protein>
<proteinExistence type="predicted"/>
<feature type="region of interest" description="Disordered" evidence="1">
    <location>
        <begin position="385"/>
        <end position="447"/>
    </location>
</feature>
<gene>
    <name evidence="2" type="ORF">B0A49_10223</name>
</gene>
<dbReference type="OrthoDB" id="3943777at2759"/>
<name>A0A4U0WMQ4_9PEZI</name>
<feature type="region of interest" description="Disordered" evidence="1">
    <location>
        <begin position="614"/>
        <end position="639"/>
    </location>
</feature>
<evidence type="ECO:0000313" key="3">
    <source>
        <dbReference type="Proteomes" id="UP000308768"/>
    </source>
</evidence>
<dbReference type="Proteomes" id="UP000308768">
    <property type="component" value="Unassembled WGS sequence"/>
</dbReference>
<reference evidence="2 3" key="1">
    <citation type="submission" date="2017-03" db="EMBL/GenBank/DDBJ databases">
        <title>Genomes of endolithic fungi from Antarctica.</title>
        <authorList>
            <person name="Coleine C."/>
            <person name="Masonjones S."/>
            <person name="Stajich J.E."/>
        </authorList>
    </citation>
    <scope>NUCLEOTIDE SEQUENCE [LARGE SCALE GENOMIC DNA]</scope>
    <source>
        <strain evidence="2 3">CCFEE 5187</strain>
    </source>
</reference>
<dbReference type="EMBL" id="NAJN01001254">
    <property type="protein sequence ID" value="TKA64512.1"/>
    <property type="molecule type" value="Genomic_DNA"/>
</dbReference>
<dbReference type="STRING" id="331657.A0A4U0WMQ4"/>
<comment type="caution">
    <text evidence="2">The sequence shown here is derived from an EMBL/GenBank/DDBJ whole genome shotgun (WGS) entry which is preliminary data.</text>
</comment>
<feature type="compositionally biased region" description="Polar residues" evidence="1">
    <location>
        <begin position="174"/>
        <end position="183"/>
    </location>
</feature>
<evidence type="ECO:0000256" key="1">
    <source>
        <dbReference type="SAM" id="MobiDB-lite"/>
    </source>
</evidence>
<feature type="region of interest" description="Disordered" evidence="1">
    <location>
        <begin position="75"/>
        <end position="105"/>
    </location>
</feature>
<feature type="region of interest" description="Disordered" evidence="1">
    <location>
        <begin position="262"/>
        <end position="305"/>
    </location>
</feature>
<organism evidence="2 3">
    <name type="scientific">Cryomyces minteri</name>
    <dbReference type="NCBI Taxonomy" id="331657"/>
    <lineage>
        <taxon>Eukaryota</taxon>
        <taxon>Fungi</taxon>
        <taxon>Dikarya</taxon>
        <taxon>Ascomycota</taxon>
        <taxon>Pezizomycotina</taxon>
        <taxon>Dothideomycetes</taxon>
        <taxon>Dothideomycetes incertae sedis</taxon>
        <taxon>Cryomyces</taxon>
    </lineage>
</organism>
<keyword evidence="3" id="KW-1185">Reference proteome</keyword>
<sequence>MTATNPGMEISSRPSSPKKSRIQLPIIEESVPGPNAFALKKAKDERELEKHRLLSNAFYQQEKKTRVKPDLMLHPAFRGDPQSRSSDLDAKAVSSRASEVTTMSQLIRSESATPSAEPMPAMAREKISELDSANSQGPKLFYQERRNLKDRQKLREQKLQKMMEQGSELKLAPDSTQDSQPTDRQCIEAKNEKKLQKMMGDGQTTPSSATFQTTTFQTPAKAITFVSAIELLKPVDKPVDNDAATDPPKSPKKTILERLHIPGFRSGSPSVHQPTTPEEGIAPKAAQFFGTSPSKKGSLTSRRKDKQGAIFASLPSRTPDAHYFNDSPIDPMNLGETAASTVASTVSESNERGPKRVISQPLSEHAIDKIPIEKSTLTRSQSLHYFNNTIPPTPPAKNTPPDRKSNATTVHQDAPSITRTRSLKRQSGSRDLNSPREMVSGDGRLSPTRYGGYGSKEYISLIEKVPSFHSMRGSIQEPASSAPIMAEANYSPAEPVGRWSEGQIHAWQTQNGLLPGGYLPQTFYSPSIYSSGFGTKPTTMMPPLPHQEPQMGKPVAFYLHPSPQLHEIPATRVIHPSSSSEASIPVIWQGTADELNGQPAFRVSPILGLGAEIPYLPPPRTDRSASSLRSSNEDEDTLRQQSFRRLQGRFEQQADSYGPTYPPLSAVAAQNGDRRAVTHFFHPTNVFSPPMLECMNGGNSAQAPFLETSRGSGHPAPDMSPDRYSHRSAMPSPLNGGLSHFPPMPSHNNASVNVANTYASNGAIATANATANADVSVATASLLRTIATTTAAMENLGRAVVVLTDALEQAET</sequence>
<feature type="compositionally biased region" description="Polar residues" evidence="1">
    <location>
        <begin position="95"/>
        <end position="105"/>
    </location>
</feature>
<feature type="region of interest" description="Disordered" evidence="1">
    <location>
        <begin position="1"/>
        <end position="22"/>
    </location>
</feature>
<feature type="compositionally biased region" description="Polar residues" evidence="1">
    <location>
        <begin position="267"/>
        <end position="276"/>
    </location>
</feature>
<evidence type="ECO:0000313" key="2">
    <source>
        <dbReference type="EMBL" id="TKA64512.1"/>
    </source>
</evidence>
<feature type="region of interest" description="Disordered" evidence="1">
    <location>
        <begin position="161"/>
        <end position="184"/>
    </location>
</feature>
<dbReference type="AlphaFoldDB" id="A0A4U0WMQ4"/>
<feature type="compositionally biased region" description="Polar residues" evidence="1">
    <location>
        <begin position="406"/>
        <end position="432"/>
    </location>
</feature>
<feature type="compositionally biased region" description="Polar residues" evidence="1">
    <location>
        <begin position="289"/>
        <end position="300"/>
    </location>
</feature>